<evidence type="ECO:0000256" key="1">
    <source>
        <dbReference type="ARBA" id="ARBA00000900"/>
    </source>
</evidence>
<evidence type="ECO:0000256" key="9">
    <source>
        <dbReference type="ARBA" id="ARBA00022786"/>
    </source>
</evidence>
<evidence type="ECO:0000259" key="16">
    <source>
        <dbReference type="PROSITE" id="PS50089"/>
    </source>
</evidence>
<dbReference type="Proteomes" id="UP000002051">
    <property type="component" value="Unassembled WGS sequence"/>
</dbReference>
<reference evidence="19" key="3">
    <citation type="submission" date="2015-04" db="UniProtKB">
        <authorList>
            <consortium name="EnsemblPlants"/>
        </authorList>
    </citation>
    <scope>IDENTIFICATION</scope>
    <source>
        <strain evidence="19">cv. Jemalong A17</strain>
    </source>
</reference>
<dbReference type="GO" id="GO:0016567">
    <property type="term" value="P:protein ubiquitination"/>
    <property type="evidence" value="ECO:0000318"/>
    <property type="project" value="GO_Central"/>
</dbReference>
<dbReference type="EMBL" id="CM001223">
    <property type="protein sequence ID" value="AES82680.2"/>
    <property type="molecule type" value="Genomic_DNA"/>
</dbReference>
<dbReference type="STRING" id="3880.G7L1Y2"/>
<comment type="catalytic activity">
    <reaction evidence="1">
        <text>S-ubiquitinyl-[E2 ubiquitin-conjugating enzyme]-L-cysteine + [acceptor protein]-L-lysine = [E2 ubiquitin-conjugating enzyme]-L-cysteine + N(6)-ubiquitinyl-[acceptor protein]-L-lysine.</text>
        <dbReference type="EC" id="2.3.2.27"/>
    </reaction>
</comment>
<dbReference type="GO" id="GO:0061630">
    <property type="term" value="F:ubiquitin protein ligase activity"/>
    <property type="evidence" value="ECO:0007669"/>
    <property type="project" value="UniProtKB-EC"/>
</dbReference>
<dbReference type="Proteomes" id="UP000265566">
    <property type="component" value="Chromosome 7"/>
</dbReference>
<dbReference type="OrthoDB" id="1428211at2759"/>
<dbReference type="CDD" id="cd16461">
    <property type="entry name" value="RING-H2_EL5-like"/>
    <property type="match status" value="1"/>
</dbReference>
<evidence type="ECO:0000256" key="12">
    <source>
        <dbReference type="ARBA" id="ARBA00023136"/>
    </source>
</evidence>
<organism evidence="17 20">
    <name type="scientific">Medicago truncatula</name>
    <name type="common">Barrel medic</name>
    <name type="synonym">Medicago tribuloides</name>
    <dbReference type="NCBI Taxonomy" id="3880"/>
    <lineage>
        <taxon>Eukaryota</taxon>
        <taxon>Viridiplantae</taxon>
        <taxon>Streptophyta</taxon>
        <taxon>Embryophyta</taxon>
        <taxon>Tracheophyta</taxon>
        <taxon>Spermatophyta</taxon>
        <taxon>Magnoliopsida</taxon>
        <taxon>eudicotyledons</taxon>
        <taxon>Gunneridae</taxon>
        <taxon>Pentapetalae</taxon>
        <taxon>rosids</taxon>
        <taxon>fabids</taxon>
        <taxon>Fabales</taxon>
        <taxon>Fabaceae</taxon>
        <taxon>Papilionoideae</taxon>
        <taxon>50 kb inversion clade</taxon>
        <taxon>NPAAA clade</taxon>
        <taxon>Hologalegina</taxon>
        <taxon>IRL clade</taxon>
        <taxon>Trifolieae</taxon>
        <taxon>Medicago</taxon>
    </lineage>
</organism>
<reference evidence="17 20" key="1">
    <citation type="journal article" date="2011" name="Nature">
        <title>The Medicago genome provides insight into the evolution of rhizobial symbioses.</title>
        <authorList>
            <person name="Young N.D."/>
            <person name="Debelle F."/>
            <person name="Oldroyd G.E."/>
            <person name="Geurts R."/>
            <person name="Cannon S.B."/>
            <person name="Udvardi M.K."/>
            <person name="Benedito V.A."/>
            <person name="Mayer K.F."/>
            <person name="Gouzy J."/>
            <person name="Schoof H."/>
            <person name="Van de Peer Y."/>
            <person name="Proost S."/>
            <person name="Cook D.R."/>
            <person name="Meyers B.C."/>
            <person name="Spannagl M."/>
            <person name="Cheung F."/>
            <person name="De Mita S."/>
            <person name="Krishnakumar V."/>
            <person name="Gundlach H."/>
            <person name="Zhou S."/>
            <person name="Mudge J."/>
            <person name="Bharti A.K."/>
            <person name="Murray J.D."/>
            <person name="Naoumkina M.A."/>
            <person name="Rosen B."/>
            <person name="Silverstein K.A."/>
            <person name="Tang H."/>
            <person name="Rombauts S."/>
            <person name="Zhao P.X."/>
            <person name="Zhou P."/>
            <person name="Barbe V."/>
            <person name="Bardou P."/>
            <person name="Bechner M."/>
            <person name="Bellec A."/>
            <person name="Berger A."/>
            <person name="Berges H."/>
            <person name="Bidwell S."/>
            <person name="Bisseling T."/>
            <person name="Choisne N."/>
            <person name="Couloux A."/>
            <person name="Denny R."/>
            <person name="Deshpande S."/>
            <person name="Dai X."/>
            <person name="Doyle J.J."/>
            <person name="Dudez A.M."/>
            <person name="Farmer A.D."/>
            <person name="Fouteau S."/>
            <person name="Franken C."/>
            <person name="Gibelin C."/>
            <person name="Gish J."/>
            <person name="Goldstein S."/>
            <person name="Gonzalez A.J."/>
            <person name="Green P.J."/>
            <person name="Hallab A."/>
            <person name="Hartog M."/>
            <person name="Hua A."/>
            <person name="Humphray S.J."/>
            <person name="Jeong D.H."/>
            <person name="Jing Y."/>
            <person name="Jocker A."/>
            <person name="Kenton S.M."/>
            <person name="Kim D.J."/>
            <person name="Klee K."/>
            <person name="Lai H."/>
            <person name="Lang C."/>
            <person name="Lin S."/>
            <person name="Macmil S.L."/>
            <person name="Magdelenat G."/>
            <person name="Matthews L."/>
            <person name="McCorrison J."/>
            <person name="Monaghan E.L."/>
            <person name="Mun J.H."/>
            <person name="Najar F.Z."/>
            <person name="Nicholson C."/>
            <person name="Noirot C."/>
            <person name="O'Bleness M."/>
            <person name="Paule C.R."/>
            <person name="Poulain J."/>
            <person name="Prion F."/>
            <person name="Qin B."/>
            <person name="Qu C."/>
            <person name="Retzel E.F."/>
            <person name="Riddle C."/>
            <person name="Sallet E."/>
            <person name="Samain S."/>
            <person name="Samson N."/>
            <person name="Sanders I."/>
            <person name="Saurat O."/>
            <person name="Scarpelli C."/>
            <person name="Schiex T."/>
            <person name="Segurens B."/>
            <person name="Severin A.J."/>
            <person name="Sherrier D.J."/>
            <person name="Shi R."/>
            <person name="Sims S."/>
            <person name="Singer S.R."/>
            <person name="Sinharoy S."/>
            <person name="Sterck L."/>
            <person name="Viollet A."/>
            <person name="Wang B.B."/>
            <person name="Wang K."/>
            <person name="Wang M."/>
            <person name="Wang X."/>
            <person name="Warfsmann J."/>
            <person name="Weissenbach J."/>
            <person name="White D.D."/>
            <person name="White J.D."/>
            <person name="Wiley G.B."/>
            <person name="Wincker P."/>
            <person name="Xing Y."/>
            <person name="Yang L."/>
            <person name="Yao Z."/>
            <person name="Ying F."/>
            <person name="Zhai J."/>
            <person name="Zhou L."/>
            <person name="Zuber A."/>
            <person name="Denarie J."/>
            <person name="Dixon R.A."/>
            <person name="May G.D."/>
            <person name="Schwartz D.C."/>
            <person name="Rogers J."/>
            <person name="Quetier F."/>
            <person name="Town C.D."/>
            <person name="Roe B.A."/>
        </authorList>
    </citation>
    <scope>NUCLEOTIDE SEQUENCE [LARGE SCALE GENOMIC DNA]</scope>
    <source>
        <strain evidence="17">A17</strain>
        <strain evidence="19 20">cv. Jemalong A17</strain>
    </source>
</reference>
<evidence type="ECO:0000256" key="11">
    <source>
        <dbReference type="ARBA" id="ARBA00022989"/>
    </source>
</evidence>
<feature type="domain" description="RING-type" evidence="16">
    <location>
        <begin position="96"/>
        <end position="138"/>
    </location>
</feature>
<keyword evidence="9" id="KW-0833">Ubl conjugation pathway</keyword>
<dbReference type="PANTHER" id="PTHR46913:SF21">
    <property type="entry name" value="RING-TYPE E3 UBIQUITIN TRANSFERASE"/>
    <property type="match status" value="1"/>
</dbReference>
<evidence type="ECO:0000256" key="8">
    <source>
        <dbReference type="ARBA" id="ARBA00022771"/>
    </source>
</evidence>
<dbReference type="InterPro" id="IPR001841">
    <property type="entry name" value="Znf_RING"/>
</dbReference>
<dbReference type="PANTHER" id="PTHR46913">
    <property type="entry name" value="RING-H2 FINGER PROTEIN ATL16"/>
    <property type="match status" value="1"/>
</dbReference>
<evidence type="ECO:0000256" key="2">
    <source>
        <dbReference type="ARBA" id="ARBA00004167"/>
    </source>
</evidence>
<comment type="subcellular location">
    <subcellularLocation>
        <location evidence="2">Membrane</location>
        <topology evidence="2">Single-pass membrane protein</topology>
    </subcellularLocation>
</comment>
<comment type="similarity">
    <text evidence="13">Belongs to the RING-type zinc finger family. ATL subfamily.</text>
</comment>
<protein>
    <recommendedName>
        <fullName evidence="4">RING-type E3 ubiquitin transferase</fullName>
        <ecNumber evidence="4">2.3.2.27</ecNumber>
    </recommendedName>
</protein>
<evidence type="ECO:0000256" key="15">
    <source>
        <dbReference type="SAM" id="Phobius"/>
    </source>
</evidence>
<keyword evidence="5" id="KW-0808">Transferase</keyword>
<keyword evidence="20" id="KW-1185">Reference proteome</keyword>
<dbReference type="Gene3D" id="3.30.40.10">
    <property type="entry name" value="Zinc/RING finger domain, C3HC4 (zinc finger)"/>
    <property type="match status" value="1"/>
</dbReference>
<dbReference type="Pfam" id="PF13639">
    <property type="entry name" value="zf-RING_2"/>
    <property type="match status" value="1"/>
</dbReference>
<dbReference type="AlphaFoldDB" id="G7L1Y2"/>
<evidence type="ECO:0000256" key="6">
    <source>
        <dbReference type="ARBA" id="ARBA00022692"/>
    </source>
</evidence>
<keyword evidence="6 15" id="KW-0812">Transmembrane</keyword>
<dbReference type="InterPro" id="IPR044600">
    <property type="entry name" value="ATL1/ATL16-like"/>
</dbReference>
<evidence type="ECO:0000256" key="10">
    <source>
        <dbReference type="ARBA" id="ARBA00022833"/>
    </source>
</evidence>
<sequence>MDNYIFDILVIVFSSFLAASCFVLIALIIVHTCRRFHPNSSSSLSDLESLEYDVESTTTEEEEAPHGLDESVIYAIPSFIYTTTKSEQEEESRGECVVCLEEYEDNDHIRILPFCSHTFHLNCIDVWLRSNPSCPLCRSCLYFFEEDFMLKRSNASGSERSLSPERMVIIDIPATASPS</sequence>
<keyword evidence="11 15" id="KW-1133">Transmembrane helix</keyword>
<keyword evidence="10" id="KW-0862">Zinc</keyword>
<dbReference type="UniPathway" id="UPA00143"/>
<dbReference type="GO" id="GO:0016020">
    <property type="term" value="C:membrane"/>
    <property type="evidence" value="ECO:0007669"/>
    <property type="project" value="UniProtKB-SubCell"/>
</dbReference>
<evidence type="ECO:0000256" key="7">
    <source>
        <dbReference type="ARBA" id="ARBA00022723"/>
    </source>
</evidence>
<accession>A0A0C3WGC7</accession>
<dbReference type="HOGENOM" id="CLU_128972_0_0_1"/>
<dbReference type="SUPFAM" id="SSF57850">
    <property type="entry name" value="RING/U-box"/>
    <property type="match status" value="1"/>
</dbReference>
<evidence type="ECO:0000256" key="3">
    <source>
        <dbReference type="ARBA" id="ARBA00004906"/>
    </source>
</evidence>
<evidence type="ECO:0000256" key="13">
    <source>
        <dbReference type="ARBA" id="ARBA00024209"/>
    </source>
</evidence>
<evidence type="ECO:0000313" key="18">
    <source>
        <dbReference type="EMBL" id="RHN49456.1"/>
    </source>
</evidence>
<dbReference type="KEGG" id="mtr:11430581"/>
<dbReference type="PaxDb" id="3880-AES82680"/>
<dbReference type="EC" id="2.3.2.27" evidence="4"/>
<keyword evidence="12 15" id="KW-0472">Membrane</keyword>
<gene>
    <name evidence="19" type="primary">11430581</name>
    <name evidence="17" type="ordered locus">MTR_7g116180</name>
    <name evidence="18" type="ORF">MtrunA17_Chr7g0274711</name>
</gene>
<dbReference type="PROSITE" id="PS50089">
    <property type="entry name" value="ZF_RING_2"/>
    <property type="match status" value="1"/>
</dbReference>
<evidence type="ECO:0000256" key="4">
    <source>
        <dbReference type="ARBA" id="ARBA00012483"/>
    </source>
</evidence>
<accession>G7L1Y2</accession>
<reference evidence="17 20" key="2">
    <citation type="journal article" date="2014" name="BMC Genomics">
        <title>An improved genome release (version Mt4.0) for the model legume Medicago truncatula.</title>
        <authorList>
            <person name="Tang H."/>
            <person name="Krishnakumar V."/>
            <person name="Bidwell S."/>
            <person name="Rosen B."/>
            <person name="Chan A."/>
            <person name="Zhou S."/>
            <person name="Gentzbittel L."/>
            <person name="Childs K.L."/>
            <person name="Yandell M."/>
            <person name="Gundlach H."/>
            <person name="Mayer K.F."/>
            <person name="Schwartz D.C."/>
            <person name="Town C.D."/>
        </authorList>
    </citation>
    <scope>GENOME REANNOTATION</scope>
    <source>
        <strain evidence="19 20">cv. Jemalong A17</strain>
    </source>
</reference>
<evidence type="ECO:0000256" key="14">
    <source>
        <dbReference type="PROSITE-ProRule" id="PRU00175"/>
    </source>
</evidence>
<evidence type="ECO:0000256" key="5">
    <source>
        <dbReference type="ARBA" id="ARBA00022679"/>
    </source>
</evidence>
<dbReference type="FunFam" id="3.30.40.10:FF:000187">
    <property type="entry name" value="E3 ubiquitin-protein ligase ATL6"/>
    <property type="match status" value="1"/>
</dbReference>
<dbReference type="InterPro" id="IPR013083">
    <property type="entry name" value="Znf_RING/FYVE/PHD"/>
</dbReference>
<dbReference type="EMBL" id="PSQE01000007">
    <property type="protein sequence ID" value="RHN49456.1"/>
    <property type="molecule type" value="Genomic_DNA"/>
</dbReference>
<evidence type="ECO:0000313" key="19">
    <source>
        <dbReference type="EnsemblPlants" id="AES82680"/>
    </source>
</evidence>
<proteinExistence type="inferred from homology"/>
<comment type="pathway">
    <text evidence="3">Protein modification; protein ubiquitination.</text>
</comment>
<name>G7L1Y2_MEDTR</name>
<dbReference type="SMART" id="SM00184">
    <property type="entry name" value="RING"/>
    <property type="match status" value="1"/>
</dbReference>
<dbReference type="Gramene" id="rna44289">
    <property type="protein sequence ID" value="RHN49456.1"/>
    <property type="gene ID" value="gene44289"/>
</dbReference>
<reference evidence="18" key="4">
    <citation type="journal article" date="2018" name="Nat. Plants">
        <title>Whole-genome landscape of Medicago truncatula symbiotic genes.</title>
        <authorList>
            <person name="Pecrix Y."/>
            <person name="Gamas P."/>
            <person name="Carrere S."/>
        </authorList>
    </citation>
    <scope>NUCLEOTIDE SEQUENCE</scope>
    <source>
        <tissue evidence="18">Leaves</tissue>
    </source>
</reference>
<dbReference type="eggNOG" id="KOG0800">
    <property type="taxonomic scope" value="Eukaryota"/>
</dbReference>
<keyword evidence="7" id="KW-0479">Metal-binding</keyword>
<evidence type="ECO:0000313" key="17">
    <source>
        <dbReference type="EMBL" id="AES82680.2"/>
    </source>
</evidence>
<feature type="transmembrane region" description="Helical" evidence="15">
    <location>
        <begin position="6"/>
        <end position="30"/>
    </location>
</feature>
<keyword evidence="8 14" id="KW-0863">Zinc-finger</keyword>
<evidence type="ECO:0000313" key="20">
    <source>
        <dbReference type="Proteomes" id="UP000002051"/>
    </source>
</evidence>
<dbReference type="EnsemblPlants" id="AES82680">
    <property type="protein sequence ID" value="AES82680"/>
    <property type="gene ID" value="MTR_7g116180"/>
</dbReference>
<dbReference type="GO" id="GO:0008270">
    <property type="term" value="F:zinc ion binding"/>
    <property type="evidence" value="ECO:0007669"/>
    <property type="project" value="UniProtKB-KW"/>
</dbReference>